<dbReference type="SUPFAM" id="SSF53649">
    <property type="entry name" value="Alkaline phosphatase-like"/>
    <property type="match status" value="1"/>
</dbReference>
<evidence type="ECO:0000313" key="2">
    <source>
        <dbReference type="EMBL" id="GAA3181375.1"/>
    </source>
</evidence>
<gene>
    <name evidence="2" type="ORF">GCM10010531_39460</name>
</gene>
<keyword evidence="1" id="KW-0732">Signal</keyword>
<keyword evidence="3" id="KW-1185">Reference proteome</keyword>
<name>A0ABP6PKK2_9ACTN</name>
<dbReference type="PANTHER" id="PTHR10151">
    <property type="entry name" value="ECTONUCLEOTIDE PYROPHOSPHATASE/PHOSPHODIESTERASE"/>
    <property type="match status" value="1"/>
</dbReference>
<accession>A0ABP6PKK2</accession>
<evidence type="ECO:0000256" key="1">
    <source>
        <dbReference type="SAM" id="SignalP"/>
    </source>
</evidence>
<dbReference type="InterPro" id="IPR013783">
    <property type="entry name" value="Ig-like_fold"/>
</dbReference>
<dbReference type="InterPro" id="IPR002591">
    <property type="entry name" value="Phosphodiest/P_Trfase"/>
</dbReference>
<evidence type="ECO:0008006" key="4">
    <source>
        <dbReference type="Google" id="ProtNLM"/>
    </source>
</evidence>
<evidence type="ECO:0000313" key="3">
    <source>
        <dbReference type="Proteomes" id="UP001499924"/>
    </source>
</evidence>
<feature type="signal peptide" evidence="1">
    <location>
        <begin position="1"/>
        <end position="28"/>
    </location>
</feature>
<dbReference type="Proteomes" id="UP001499924">
    <property type="component" value="Unassembled WGS sequence"/>
</dbReference>
<protein>
    <recommendedName>
        <fullName evidence="4">Type I phosphodiesterase / nucleotide pyrophosphatase</fullName>
    </recommendedName>
</protein>
<dbReference type="Pfam" id="PF17957">
    <property type="entry name" value="Big_7"/>
    <property type="match status" value="1"/>
</dbReference>
<organism evidence="2 3">
    <name type="scientific">Blastococcus jejuensis</name>
    <dbReference type="NCBI Taxonomy" id="351224"/>
    <lineage>
        <taxon>Bacteria</taxon>
        <taxon>Bacillati</taxon>
        <taxon>Actinomycetota</taxon>
        <taxon>Actinomycetes</taxon>
        <taxon>Geodermatophilales</taxon>
        <taxon>Geodermatophilaceae</taxon>
        <taxon>Blastococcus</taxon>
    </lineage>
</organism>
<dbReference type="Gene3D" id="3.40.720.10">
    <property type="entry name" value="Alkaline Phosphatase, subunit A"/>
    <property type="match status" value="1"/>
</dbReference>
<dbReference type="EMBL" id="BAAAVV010000014">
    <property type="protein sequence ID" value="GAA3181375.1"/>
    <property type="molecule type" value="Genomic_DNA"/>
</dbReference>
<sequence>MGGRLLRMLMVAVTMLAPALVAPAAATAATGDVLLVVAAPTAPTTGESAVRTRLIDGGNTVTLADDDTVTPGAAAGKVLVIIGQSVNSNAAAVKSLASVTVPVWVAKPYLLDDYGLTGRTGGTDYGDKSGAQLTIADPAHPMAAGRTGTVTIQSGGRLSWGRPAASATVVATAGTDPSVFVIAPGAPLFSGAAAPACRLTFPLVGSAPTTFTATGWALFDAAVAWGSANCTAGPPPADDPPAVAVTAPTAGSTVSGTVELAASASDDVGVASVQFAVDGATVGTDTTAPYSVAWNSGSVAAGDHSVTATAQDSAGQTTTSDPVAVTVEAATTPTGEVLFVVAAPGTLTAGETAVRTRLLGLGFTVVVADDNTVGSAQATGAAFVLVSHSVSSNLANVRALAELSVPAWVAKPWLFDDFGLTGPVAGTDYADKPVTPLTIAAPDHAMAAGRTGTVTFQSGGRLTYGRPTAAATVVARSGTDATIFTLSPGQPQADGRAAPACRVTFPLWATGPTTFTADAWALFDAAARWTAGDCAAGPPPPDPEPGAIEHVVLVSVDGLNPDAITQLGATGAPTFYRLMADGAWTLDARTVFEATQTLPNHTSMVTSRPVTVTGGHRVTFNEDNGSTVHAAAGFYCASIFDLVHDAGGTTALYTSKAKLDFLDRSWNATNGAVDTTGADDGRDKIDIYQRAAAATITAALQAALRTAPADFSMIHYAGPDGVGHQYGYMSDQYVAEVARTDGFIGDLLDTIAADPDLAAHTVVIVTSDHGGLGTSHADATAEVNYTVPFFAWGAGVSDGADLYALNPDRADPGSGRPAYVAVPPVRNAEAGNLAADLLGFGPIPGSLINAGLSLDLAS</sequence>
<dbReference type="Pfam" id="PF01663">
    <property type="entry name" value="Phosphodiest"/>
    <property type="match status" value="1"/>
</dbReference>
<reference evidence="3" key="1">
    <citation type="journal article" date="2019" name="Int. J. Syst. Evol. Microbiol.">
        <title>The Global Catalogue of Microorganisms (GCM) 10K type strain sequencing project: providing services to taxonomists for standard genome sequencing and annotation.</title>
        <authorList>
            <consortium name="The Broad Institute Genomics Platform"/>
            <consortium name="The Broad Institute Genome Sequencing Center for Infectious Disease"/>
            <person name="Wu L."/>
            <person name="Ma J."/>
        </authorList>
    </citation>
    <scope>NUCLEOTIDE SEQUENCE [LARGE SCALE GENOMIC DNA]</scope>
    <source>
        <strain evidence="3">JCM 15614</strain>
    </source>
</reference>
<proteinExistence type="predicted"/>
<dbReference type="RefSeq" id="WP_344690773.1">
    <property type="nucleotide sequence ID" value="NZ_BAAAVV010000014.1"/>
</dbReference>
<feature type="chain" id="PRO_5045201326" description="Type I phosphodiesterase / nucleotide pyrophosphatase" evidence="1">
    <location>
        <begin position="29"/>
        <end position="858"/>
    </location>
</feature>
<dbReference type="Gene3D" id="2.60.40.10">
    <property type="entry name" value="Immunoglobulins"/>
    <property type="match status" value="1"/>
</dbReference>
<dbReference type="PANTHER" id="PTHR10151:SF120">
    <property type="entry name" value="BIS(5'-ADENOSYL)-TRIPHOSPHATASE"/>
    <property type="match status" value="1"/>
</dbReference>
<dbReference type="InterPro" id="IPR017850">
    <property type="entry name" value="Alkaline_phosphatase_core_sf"/>
</dbReference>
<comment type="caution">
    <text evidence="2">The sequence shown here is derived from an EMBL/GenBank/DDBJ whole genome shotgun (WGS) entry which is preliminary data.</text>
</comment>